<sequence>MHAQNELAMASSCPNGTTTCPTILVSCKPTLMNRMIVAREHPSPSQTTDCSRADTPPAEDLFEKAIRMFPERWKNMLTPHRNALKTDMWK</sequence>
<comment type="caution">
    <text evidence="1">The sequence shown here is derived from an EMBL/GenBank/DDBJ whole genome shotgun (WGS) entry which is preliminary data.</text>
</comment>
<dbReference type="Proteomes" id="UP000499080">
    <property type="component" value="Unassembled WGS sequence"/>
</dbReference>
<name>A0A4Y2NBF7_ARAVE</name>
<dbReference type="EMBL" id="BGPR01126935">
    <property type="protein sequence ID" value="GBN35970.1"/>
    <property type="molecule type" value="Genomic_DNA"/>
</dbReference>
<evidence type="ECO:0000313" key="2">
    <source>
        <dbReference type="EMBL" id="GBN35978.1"/>
    </source>
</evidence>
<keyword evidence="5" id="KW-1185">Reference proteome</keyword>
<accession>A0A4Y2NBF7</accession>
<evidence type="ECO:0000313" key="5">
    <source>
        <dbReference type="Proteomes" id="UP000499080"/>
    </source>
</evidence>
<proteinExistence type="predicted"/>
<organism evidence="1 5">
    <name type="scientific">Araneus ventricosus</name>
    <name type="common">Orbweaver spider</name>
    <name type="synonym">Epeira ventricosa</name>
    <dbReference type="NCBI Taxonomy" id="182803"/>
    <lineage>
        <taxon>Eukaryota</taxon>
        <taxon>Metazoa</taxon>
        <taxon>Ecdysozoa</taxon>
        <taxon>Arthropoda</taxon>
        <taxon>Chelicerata</taxon>
        <taxon>Arachnida</taxon>
        <taxon>Araneae</taxon>
        <taxon>Araneomorphae</taxon>
        <taxon>Entelegynae</taxon>
        <taxon>Araneoidea</taxon>
        <taxon>Araneidae</taxon>
        <taxon>Araneus</taxon>
    </lineage>
</organism>
<evidence type="ECO:0000313" key="4">
    <source>
        <dbReference type="EMBL" id="GBN36004.1"/>
    </source>
</evidence>
<dbReference type="EMBL" id="BGPR01126944">
    <property type="protein sequence ID" value="GBN35995.1"/>
    <property type="molecule type" value="Genomic_DNA"/>
</dbReference>
<dbReference type="EMBL" id="BGPR01126938">
    <property type="protein sequence ID" value="GBN35978.1"/>
    <property type="molecule type" value="Genomic_DNA"/>
</dbReference>
<reference evidence="1 5" key="1">
    <citation type="journal article" date="2019" name="Sci. Rep.">
        <title>Orb-weaving spider Araneus ventricosus genome elucidates the spidroin gene catalogue.</title>
        <authorList>
            <person name="Kono N."/>
            <person name="Nakamura H."/>
            <person name="Ohtoshi R."/>
            <person name="Moran D.A.P."/>
            <person name="Shinohara A."/>
            <person name="Yoshida Y."/>
            <person name="Fujiwara M."/>
            <person name="Mori M."/>
            <person name="Tomita M."/>
            <person name="Arakawa K."/>
        </authorList>
    </citation>
    <scope>NUCLEOTIDE SEQUENCE [LARGE SCALE GENOMIC DNA]</scope>
</reference>
<dbReference type="AlphaFoldDB" id="A0A4Y2NBF7"/>
<evidence type="ECO:0000313" key="1">
    <source>
        <dbReference type="EMBL" id="GBN35970.1"/>
    </source>
</evidence>
<evidence type="ECO:0000313" key="3">
    <source>
        <dbReference type="EMBL" id="GBN35995.1"/>
    </source>
</evidence>
<protein>
    <submittedName>
        <fullName evidence="1">Uncharacterized protein</fullName>
    </submittedName>
</protein>
<dbReference type="EMBL" id="BGPR01126947">
    <property type="protein sequence ID" value="GBN36004.1"/>
    <property type="molecule type" value="Genomic_DNA"/>
</dbReference>
<gene>
    <name evidence="2" type="ORF">AVEN_114304_1</name>
    <name evidence="3" type="ORF">AVEN_147290_1</name>
    <name evidence="4" type="ORF">AVEN_186711_1</name>
    <name evidence="1" type="ORF">AVEN_91377_1</name>
</gene>